<proteinExistence type="predicted"/>
<protein>
    <submittedName>
        <fullName evidence="1">Uncharacterized protein</fullName>
    </submittedName>
</protein>
<comment type="caution">
    <text evidence="1">The sequence shown here is derived from an EMBL/GenBank/DDBJ whole genome shotgun (WGS) entry which is preliminary data.</text>
</comment>
<dbReference type="EMBL" id="WHUG01000009">
    <property type="protein sequence ID" value="MQA40604.1"/>
    <property type="molecule type" value="Genomic_DNA"/>
</dbReference>
<evidence type="ECO:0000313" key="1">
    <source>
        <dbReference type="EMBL" id="MQA40604.1"/>
    </source>
</evidence>
<organism evidence="1 2">
    <name type="scientific">Rugamonas aquatica</name>
    <dbReference type="NCBI Taxonomy" id="2743357"/>
    <lineage>
        <taxon>Bacteria</taxon>
        <taxon>Pseudomonadati</taxon>
        <taxon>Pseudomonadota</taxon>
        <taxon>Betaproteobacteria</taxon>
        <taxon>Burkholderiales</taxon>
        <taxon>Oxalobacteraceae</taxon>
        <taxon>Telluria group</taxon>
        <taxon>Rugamonas</taxon>
    </lineage>
</organism>
<dbReference type="AlphaFoldDB" id="A0A6A7N679"/>
<name>A0A6A7N679_9BURK</name>
<accession>A0A6A7N679</accession>
<gene>
    <name evidence="1" type="ORF">GEV02_20845</name>
</gene>
<sequence>MLRLNQFIRLTPREISLLAKVTNCTPPTIKTIDELASYVDQAKRRFPMPSTSRRALFWLIDDVVAEILAA</sequence>
<dbReference type="RefSeq" id="WP_152839901.1">
    <property type="nucleotide sequence ID" value="NZ_WHUG01000009.1"/>
</dbReference>
<evidence type="ECO:0000313" key="2">
    <source>
        <dbReference type="Proteomes" id="UP000440498"/>
    </source>
</evidence>
<reference evidence="1 2" key="1">
    <citation type="submission" date="2019-10" db="EMBL/GenBank/DDBJ databases">
        <title>Two novel species isolated from a subtropical stream in China.</title>
        <authorList>
            <person name="Lu H."/>
        </authorList>
    </citation>
    <scope>NUCLEOTIDE SEQUENCE [LARGE SCALE GENOMIC DNA]</scope>
    <source>
        <strain evidence="1 2">FT29W</strain>
    </source>
</reference>
<keyword evidence="2" id="KW-1185">Reference proteome</keyword>
<dbReference type="Proteomes" id="UP000440498">
    <property type="component" value="Unassembled WGS sequence"/>
</dbReference>